<gene>
    <name evidence="2" type="ORF">BV97_05164</name>
</gene>
<dbReference type="PATRIC" id="fig|158500.4.peg.5245"/>
<dbReference type="eggNOG" id="ENOG50347VZ">
    <property type="taxonomic scope" value="Bacteria"/>
</dbReference>
<sequence length="189" mass="19967">MLDGVFIAIALLASLGGLFALWHGWKHGADMRVRAGVALAAWSASTALWIWRFGAEVGIPLALETAALVAFGFILSRMERRVDRPARERGAREGAPTAYSRWRRYGLGTLRVLVAGPLGLIAAMGIAVVIATRTPMAEQTRLILAGLIVPTLWAIGIGWVVCQRRLAVQAASFVAIGAAGIGLTVLAGA</sequence>
<keyword evidence="1" id="KW-1133">Transmembrane helix</keyword>
<organism evidence="2 3">
    <name type="scientific">Novosphingobium resinovorum</name>
    <dbReference type="NCBI Taxonomy" id="158500"/>
    <lineage>
        <taxon>Bacteria</taxon>
        <taxon>Pseudomonadati</taxon>
        <taxon>Pseudomonadota</taxon>
        <taxon>Alphaproteobacteria</taxon>
        <taxon>Sphingomonadales</taxon>
        <taxon>Sphingomonadaceae</taxon>
        <taxon>Novosphingobium</taxon>
    </lineage>
</organism>
<dbReference type="Proteomes" id="UP000024329">
    <property type="component" value="Unassembled WGS sequence"/>
</dbReference>
<feature type="transmembrane region" description="Helical" evidence="1">
    <location>
        <begin position="168"/>
        <end position="188"/>
    </location>
</feature>
<reference evidence="2 3" key="1">
    <citation type="submission" date="2014-03" db="EMBL/GenBank/DDBJ databases">
        <title>Whole genome sequence of Novosphingobium resinovorum KF1.</title>
        <authorList>
            <person name="Gan H.M."/>
            <person name="Gan H.Y."/>
            <person name="Chew T.H."/>
            <person name="Savka M.A."/>
        </authorList>
    </citation>
    <scope>NUCLEOTIDE SEQUENCE [LARGE SCALE GENOMIC DNA]</scope>
    <source>
        <strain evidence="2 3">KF1</strain>
    </source>
</reference>
<feature type="transmembrane region" description="Helical" evidence="1">
    <location>
        <begin position="32"/>
        <end position="51"/>
    </location>
</feature>
<evidence type="ECO:0000313" key="2">
    <source>
        <dbReference type="EMBL" id="EZP72201.1"/>
    </source>
</evidence>
<feature type="transmembrane region" description="Helical" evidence="1">
    <location>
        <begin position="110"/>
        <end position="130"/>
    </location>
</feature>
<feature type="transmembrane region" description="Helical" evidence="1">
    <location>
        <begin position="57"/>
        <end position="75"/>
    </location>
</feature>
<feature type="transmembrane region" description="Helical" evidence="1">
    <location>
        <begin position="142"/>
        <end position="161"/>
    </location>
</feature>
<name>A0A031JGC4_9SPHN</name>
<proteinExistence type="predicted"/>
<evidence type="ECO:0000256" key="1">
    <source>
        <dbReference type="SAM" id="Phobius"/>
    </source>
</evidence>
<dbReference type="AlphaFoldDB" id="A0A031JGC4"/>
<keyword evidence="1" id="KW-0472">Membrane</keyword>
<protein>
    <submittedName>
        <fullName evidence="2">Uncharacterized protein</fullName>
    </submittedName>
</protein>
<evidence type="ECO:0000313" key="3">
    <source>
        <dbReference type="Proteomes" id="UP000024329"/>
    </source>
</evidence>
<dbReference type="RefSeq" id="WP_051587191.1">
    <property type="nucleotide sequence ID" value="NZ_JFYZ01000053.1"/>
</dbReference>
<comment type="caution">
    <text evidence="2">The sequence shown here is derived from an EMBL/GenBank/DDBJ whole genome shotgun (WGS) entry which is preliminary data.</text>
</comment>
<feature type="transmembrane region" description="Helical" evidence="1">
    <location>
        <begin position="6"/>
        <end position="25"/>
    </location>
</feature>
<accession>A0A031JGC4</accession>
<keyword evidence="1" id="KW-0812">Transmembrane</keyword>
<dbReference type="EMBL" id="JFYZ01000053">
    <property type="protein sequence ID" value="EZP72201.1"/>
    <property type="molecule type" value="Genomic_DNA"/>
</dbReference>